<name>A0AAV0TUX1_HYABA</name>
<dbReference type="PANTHER" id="PTHR11276:SF28">
    <property type="entry name" value="DNA POLYMERASE LAMBDA"/>
    <property type="match status" value="1"/>
</dbReference>
<reference evidence="3" key="1">
    <citation type="submission" date="2022-12" db="EMBL/GenBank/DDBJ databases">
        <authorList>
            <person name="Webb A."/>
        </authorList>
    </citation>
    <scope>NUCLEOTIDE SEQUENCE</scope>
    <source>
        <strain evidence="3">Hp1</strain>
    </source>
</reference>
<dbReference type="Proteomes" id="UP001162031">
    <property type="component" value="Unassembled WGS sequence"/>
</dbReference>
<feature type="domain" description="Crossover junction endonuclease MUS81-like HHH" evidence="2">
    <location>
        <begin position="149"/>
        <end position="219"/>
    </location>
</feature>
<comment type="caution">
    <text evidence="3">The sequence shown here is derived from an EMBL/GenBank/DDBJ whole genome shotgun (WGS) entry which is preliminary data.</text>
</comment>
<evidence type="ECO:0000313" key="4">
    <source>
        <dbReference type="Proteomes" id="UP001162031"/>
    </source>
</evidence>
<dbReference type="InterPro" id="IPR027421">
    <property type="entry name" value="DNA_pol_lamdba_lyase_dom_sf"/>
</dbReference>
<dbReference type="PANTHER" id="PTHR11276">
    <property type="entry name" value="DNA POLYMERASE TYPE-X FAMILY MEMBER"/>
    <property type="match status" value="1"/>
</dbReference>
<keyword evidence="4" id="KW-1185">Reference proteome</keyword>
<dbReference type="Pfam" id="PF14716">
    <property type="entry name" value="HHH_8"/>
    <property type="match status" value="1"/>
</dbReference>
<dbReference type="InterPro" id="IPR022312">
    <property type="entry name" value="DNA_pol_X"/>
</dbReference>
<dbReference type="GO" id="GO:0003677">
    <property type="term" value="F:DNA binding"/>
    <property type="evidence" value="ECO:0007669"/>
    <property type="project" value="InterPro"/>
</dbReference>
<dbReference type="GO" id="GO:0006303">
    <property type="term" value="P:double-strand break repair via nonhomologous end joining"/>
    <property type="evidence" value="ECO:0007669"/>
    <property type="project" value="TreeGrafter"/>
</dbReference>
<feature type="compositionally biased region" description="Acidic residues" evidence="1">
    <location>
        <begin position="436"/>
        <end position="454"/>
    </location>
</feature>
<accession>A0AAV0TUX1</accession>
<evidence type="ECO:0000256" key="1">
    <source>
        <dbReference type="SAM" id="MobiDB-lite"/>
    </source>
</evidence>
<dbReference type="EMBL" id="CANTFL010000665">
    <property type="protein sequence ID" value="CAI5726628.1"/>
    <property type="molecule type" value="Genomic_DNA"/>
</dbReference>
<sequence>MTDAKTANAVYAQIGKLREMAKNKHIDIPENPYMAASDIATALLASNGDEQSALKKIMAKFGRNKRSHASDTDQGHKKSKRGGENGGDEDETVAAGYAYAAMSKEEKEAAEGKGQHPGQQQQGREESMAPHKTIRLVEEVREQKAANSANQKIVDAFANYGEEQLDRGHTGKGVSHLRAAIHIRDHPDAITSAKEARAVPMVGDKLASQIEEILATGKLKDETADQNVSTNVDRHQRPELVNDIFNSKAKCPENQVLVDELAKFGEHELYFGSSGKGTSHLRAAREIQLADHVIKSGSTARTSVPLVGDVIADKIDQILEHGRIVQDTGETTGSKSYSRGSGGGYTVAPIVQDLRDKPAVCPENQRVVDALVDYGDSHLYSGHRGKGISHLRAAQHIRDSKTVVKSGRQASKEIDMVGRRVAAKIDQILEQGHADSDEDYEYDPEDEEEEEDAEYGERERDVVVPPIVQDVCSKRAQVEKNQILVDALVEYGEEELYKRHTGRGTAFLRAARRLRDADVEVNNGKDVKSIGIGDKVAEYIDTILAS</sequence>
<feature type="region of interest" description="Disordered" evidence="1">
    <location>
        <begin position="57"/>
        <end position="130"/>
    </location>
</feature>
<dbReference type="AlphaFoldDB" id="A0AAV0TUX1"/>
<feature type="region of interest" description="Disordered" evidence="1">
    <location>
        <begin position="428"/>
        <end position="458"/>
    </location>
</feature>
<dbReference type="SUPFAM" id="SSF47802">
    <property type="entry name" value="DNA polymerase beta, N-terminal domain-like"/>
    <property type="match status" value="4"/>
</dbReference>
<dbReference type="GO" id="GO:0005634">
    <property type="term" value="C:nucleus"/>
    <property type="evidence" value="ECO:0007669"/>
    <property type="project" value="TreeGrafter"/>
</dbReference>
<dbReference type="GO" id="GO:0003887">
    <property type="term" value="F:DNA-directed DNA polymerase activity"/>
    <property type="evidence" value="ECO:0007669"/>
    <property type="project" value="InterPro"/>
</dbReference>
<proteinExistence type="predicted"/>
<gene>
    <name evidence="3" type="ORF">HBR001_LOCUS3892</name>
</gene>
<dbReference type="InterPro" id="IPR010996">
    <property type="entry name" value="HHH_MUS81"/>
</dbReference>
<feature type="compositionally biased region" description="Basic and acidic residues" evidence="1">
    <location>
        <begin position="103"/>
        <end position="114"/>
    </location>
</feature>
<evidence type="ECO:0000313" key="3">
    <source>
        <dbReference type="EMBL" id="CAI5726628.1"/>
    </source>
</evidence>
<evidence type="ECO:0000259" key="2">
    <source>
        <dbReference type="Pfam" id="PF14716"/>
    </source>
</evidence>
<dbReference type="Gene3D" id="1.10.150.110">
    <property type="entry name" value="DNA polymerase beta, N-terminal domain-like"/>
    <property type="match status" value="4"/>
</dbReference>
<organism evidence="3 4">
    <name type="scientific">Hyaloperonospora brassicae</name>
    <name type="common">Brassica downy mildew</name>
    <name type="synonym">Peronospora brassicae</name>
    <dbReference type="NCBI Taxonomy" id="162125"/>
    <lineage>
        <taxon>Eukaryota</taxon>
        <taxon>Sar</taxon>
        <taxon>Stramenopiles</taxon>
        <taxon>Oomycota</taxon>
        <taxon>Peronosporomycetes</taxon>
        <taxon>Peronosporales</taxon>
        <taxon>Peronosporaceae</taxon>
        <taxon>Hyaloperonospora</taxon>
    </lineage>
</organism>
<protein>
    <recommendedName>
        <fullName evidence="2">Crossover junction endonuclease MUS81-like HHH domain-containing protein</fullName>
    </recommendedName>
</protein>